<feature type="region of interest" description="Disordered" evidence="1">
    <location>
        <begin position="301"/>
        <end position="331"/>
    </location>
</feature>
<evidence type="ECO:0000259" key="2">
    <source>
        <dbReference type="Pfam" id="PF10551"/>
    </source>
</evidence>
<feature type="domain" description="MULE transposase" evidence="2">
    <location>
        <begin position="64"/>
        <end position="141"/>
    </location>
</feature>
<accession>A0A834TM87</accession>
<reference evidence="3" key="1">
    <citation type="submission" date="2020-09" db="EMBL/GenBank/DDBJ databases">
        <title>Genome-Enabled Discovery of Anthraquinone Biosynthesis in Senna tora.</title>
        <authorList>
            <person name="Kang S.-H."/>
            <person name="Pandey R.P."/>
            <person name="Lee C.-M."/>
            <person name="Sim J.-S."/>
            <person name="Jeong J.-T."/>
            <person name="Choi B.-S."/>
            <person name="Jung M."/>
            <person name="Ginzburg D."/>
            <person name="Zhao K."/>
            <person name="Won S.Y."/>
            <person name="Oh T.-J."/>
            <person name="Yu Y."/>
            <person name="Kim N.-H."/>
            <person name="Lee O.R."/>
            <person name="Lee T.-H."/>
            <person name="Bashyal P."/>
            <person name="Kim T.-S."/>
            <person name="Lee W.-H."/>
            <person name="Kawkins C."/>
            <person name="Kim C.-K."/>
            <person name="Kim J.S."/>
            <person name="Ahn B.O."/>
            <person name="Rhee S.Y."/>
            <person name="Sohng J.K."/>
        </authorList>
    </citation>
    <scope>NUCLEOTIDE SEQUENCE</scope>
    <source>
        <tissue evidence="3">Leaf</tissue>
    </source>
</reference>
<dbReference type="PANTHER" id="PTHR47718:SF2">
    <property type="entry name" value="PROTEIN FAR1-RELATED SEQUENCE 5-LIKE"/>
    <property type="match status" value="1"/>
</dbReference>
<keyword evidence="4" id="KW-1185">Reference proteome</keyword>
<comment type="caution">
    <text evidence="3">The sequence shown here is derived from an EMBL/GenBank/DDBJ whole genome shotgun (WGS) entry which is preliminary data.</text>
</comment>
<evidence type="ECO:0000313" key="4">
    <source>
        <dbReference type="Proteomes" id="UP000634136"/>
    </source>
</evidence>
<organism evidence="3 4">
    <name type="scientific">Senna tora</name>
    <dbReference type="NCBI Taxonomy" id="362788"/>
    <lineage>
        <taxon>Eukaryota</taxon>
        <taxon>Viridiplantae</taxon>
        <taxon>Streptophyta</taxon>
        <taxon>Embryophyta</taxon>
        <taxon>Tracheophyta</taxon>
        <taxon>Spermatophyta</taxon>
        <taxon>Magnoliopsida</taxon>
        <taxon>eudicotyledons</taxon>
        <taxon>Gunneridae</taxon>
        <taxon>Pentapetalae</taxon>
        <taxon>rosids</taxon>
        <taxon>fabids</taxon>
        <taxon>Fabales</taxon>
        <taxon>Fabaceae</taxon>
        <taxon>Caesalpinioideae</taxon>
        <taxon>Cassia clade</taxon>
        <taxon>Senna</taxon>
    </lineage>
</organism>
<dbReference type="OrthoDB" id="1894539at2759"/>
<sequence>MLPSQRRISEVQAHEIELAADSGLQQRASYELLSREVGGRDNLGFTRLDLKNYLRTRRQKDLIYGEAGFNHFRGRVNFGAALLYDEIAASSKWLFETFFRANLQKKTKTIFTYQDQAMAKALREVMPEDYHGLCTWYLMQNDIKHLGNLMKAKVYTPPMFDKFQYKFNISLVCSLKYRHESEACFEYGITIVSREGEFIVWFNPPQKALSCSLHFGEMDEDAWGGVILDVKENEVEKDRKLIRTQRHRQLWPDLTYLTFKVIDYEEGFFLVANGMKELHKQAKELLERGKYVNNVRDASIPPLSASSSQPMSASLSEPKGTKKRQGNKRMRCYKNWVGQRKRHKGSQIRIVRDL</sequence>
<feature type="compositionally biased region" description="Low complexity" evidence="1">
    <location>
        <begin position="301"/>
        <end position="318"/>
    </location>
</feature>
<dbReference type="Proteomes" id="UP000634136">
    <property type="component" value="Unassembled WGS sequence"/>
</dbReference>
<dbReference type="EMBL" id="JAAIUW010000007">
    <property type="protein sequence ID" value="KAF7824042.1"/>
    <property type="molecule type" value="Genomic_DNA"/>
</dbReference>
<protein>
    <submittedName>
        <fullName evidence="3">Protein FAR1-RELATED SEQUENCE 5-like</fullName>
    </submittedName>
</protein>
<name>A0A834TM87_9FABA</name>
<feature type="compositionally biased region" description="Basic residues" evidence="1">
    <location>
        <begin position="321"/>
        <end position="331"/>
    </location>
</feature>
<evidence type="ECO:0000313" key="3">
    <source>
        <dbReference type="EMBL" id="KAF7824042.1"/>
    </source>
</evidence>
<proteinExistence type="predicted"/>
<dbReference type="InterPro" id="IPR018289">
    <property type="entry name" value="MULE_transposase_dom"/>
</dbReference>
<dbReference type="Pfam" id="PF10551">
    <property type="entry name" value="MULE"/>
    <property type="match status" value="1"/>
</dbReference>
<dbReference type="AlphaFoldDB" id="A0A834TM87"/>
<dbReference type="PANTHER" id="PTHR47718">
    <property type="entry name" value="OS01G0519700 PROTEIN"/>
    <property type="match status" value="1"/>
</dbReference>
<gene>
    <name evidence="3" type="ORF">G2W53_022186</name>
</gene>
<evidence type="ECO:0000256" key="1">
    <source>
        <dbReference type="SAM" id="MobiDB-lite"/>
    </source>
</evidence>